<evidence type="ECO:0000313" key="7">
    <source>
        <dbReference type="Proteomes" id="UP000689967"/>
    </source>
</evidence>
<reference evidence="6 7" key="1">
    <citation type="submission" date="2021-01" db="EMBL/GenBank/DDBJ databases">
        <title>Roseomonas sp. nov, a bacterium isolated from an oil production mixture in Yumen Oilfield.</title>
        <authorList>
            <person name="Wu D."/>
        </authorList>
    </citation>
    <scope>NUCLEOTIDE SEQUENCE [LARGE SCALE GENOMIC DNA]</scope>
    <source>
        <strain evidence="6 7">ROY-5-3</strain>
    </source>
</reference>
<dbReference type="PANTHER" id="PTHR32494">
    <property type="entry name" value="ALLANTOATE DEIMINASE-RELATED"/>
    <property type="match status" value="1"/>
</dbReference>
<keyword evidence="7" id="KW-1185">Reference proteome</keyword>
<keyword evidence="5" id="KW-0464">Manganese</keyword>
<dbReference type="Pfam" id="PF01546">
    <property type="entry name" value="Peptidase_M20"/>
    <property type="match status" value="1"/>
</dbReference>
<sequence length="408" mass="44264">MPQVDTARFLKDLHELRKIGAYKTGVHRPTFSPEDMESRRWLMERMAECGLEPSIDGIGNVIGRHPGPGPKLLVGSHIESQNQAGWLDGALGVMAGVALARSGLPVDVIAFADEEGHYGGFIGSRSFIGELPEDEIDRLSNRYHGKPLRQALREAGLEGLPRIQREPDRHKGFFELHIEQGTQLESAGQQVGVVTGIVAIWQWRITIEGMQDHAGGTTMAERRDAGLTAVRLLAMLDERMPFACGPRSTWTCGRISLDPGAASIIPGSAEVLFQFRDVEQPMLDRMEACLRACVQEANRRERCTVTLEAMSLSKPALCDDAMQAALAAAAEDLAPGAWRHMPSGAGHDAQYMAKVMPAAMLFSPSIAGISHHWAEDTKDEDLAKCVEVLAEGAARYLGNNPPVGCGGT</sequence>
<evidence type="ECO:0000256" key="2">
    <source>
        <dbReference type="ARBA" id="ARBA00011738"/>
    </source>
</evidence>
<dbReference type="PIRSF" id="PIRSF001235">
    <property type="entry name" value="Amidase_carbamoylase"/>
    <property type="match status" value="1"/>
</dbReference>
<comment type="subunit">
    <text evidence="2">Homodimer.</text>
</comment>
<dbReference type="GO" id="GO:0016787">
    <property type="term" value="F:hydrolase activity"/>
    <property type="evidence" value="ECO:0007669"/>
    <property type="project" value="UniProtKB-KW"/>
</dbReference>
<accession>A0ABS6HA81</accession>
<keyword evidence="3" id="KW-0479">Metal-binding</keyword>
<evidence type="ECO:0000256" key="3">
    <source>
        <dbReference type="ARBA" id="ARBA00022723"/>
    </source>
</evidence>
<evidence type="ECO:0000256" key="4">
    <source>
        <dbReference type="ARBA" id="ARBA00022801"/>
    </source>
</evidence>
<gene>
    <name evidence="6" type="ORF">JJQ90_17795</name>
</gene>
<evidence type="ECO:0000256" key="5">
    <source>
        <dbReference type="ARBA" id="ARBA00023211"/>
    </source>
</evidence>
<proteinExistence type="predicted"/>
<dbReference type="Proteomes" id="UP000689967">
    <property type="component" value="Unassembled WGS sequence"/>
</dbReference>
<evidence type="ECO:0000313" key="6">
    <source>
        <dbReference type="EMBL" id="MBU8545583.1"/>
    </source>
</evidence>
<dbReference type="PANTHER" id="PTHR32494:SF19">
    <property type="entry name" value="ALLANTOATE DEIMINASE-RELATED"/>
    <property type="match status" value="1"/>
</dbReference>
<comment type="caution">
    <text evidence="6">The sequence shown here is derived from an EMBL/GenBank/DDBJ whole genome shotgun (WGS) entry which is preliminary data.</text>
</comment>
<keyword evidence="4 6" id="KW-0378">Hydrolase</keyword>
<protein>
    <submittedName>
        <fullName evidence="6">Zn-dependent hydrolase</fullName>
    </submittedName>
</protein>
<organism evidence="6 7">
    <name type="scientific">Falsiroseomonas oleicola</name>
    <dbReference type="NCBI Taxonomy" id="2801474"/>
    <lineage>
        <taxon>Bacteria</taxon>
        <taxon>Pseudomonadati</taxon>
        <taxon>Pseudomonadota</taxon>
        <taxon>Alphaproteobacteria</taxon>
        <taxon>Acetobacterales</taxon>
        <taxon>Roseomonadaceae</taxon>
        <taxon>Falsiroseomonas</taxon>
    </lineage>
</organism>
<evidence type="ECO:0000256" key="1">
    <source>
        <dbReference type="ARBA" id="ARBA00001936"/>
    </source>
</evidence>
<dbReference type="RefSeq" id="WP_216877591.1">
    <property type="nucleotide sequence ID" value="NZ_JAERQM010000005.1"/>
</dbReference>
<dbReference type="InterPro" id="IPR002933">
    <property type="entry name" value="Peptidase_M20"/>
</dbReference>
<dbReference type="CDD" id="cd03884">
    <property type="entry name" value="M20_bAS"/>
    <property type="match status" value="1"/>
</dbReference>
<dbReference type="EMBL" id="JAERQM010000005">
    <property type="protein sequence ID" value="MBU8545583.1"/>
    <property type="molecule type" value="Genomic_DNA"/>
</dbReference>
<dbReference type="NCBIfam" id="TIGR01879">
    <property type="entry name" value="hydantase"/>
    <property type="match status" value="1"/>
</dbReference>
<dbReference type="InterPro" id="IPR010158">
    <property type="entry name" value="Amidase_Cbmase"/>
</dbReference>
<comment type="cofactor">
    <cofactor evidence="1">
        <name>Mn(2+)</name>
        <dbReference type="ChEBI" id="CHEBI:29035"/>
    </cofactor>
</comment>
<name>A0ABS6HA81_9PROT</name>